<feature type="compositionally biased region" description="Basic and acidic residues" evidence="2">
    <location>
        <begin position="18"/>
        <end position="28"/>
    </location>
</feature>
<proteinExistence type="predicted"/>
<dbReference type="Pfam" id="PF05065">
    <property type="entry name" value="Phage_capsid"/>
    <property type="match status" value="1"/>
</dbReference>
<protein>
    <recommendedName>
        <fullName evidence="3">Phage capsid-like C-terminal domain-containing protein</fullName>
    </recommendedName>
</protein>
<organism evidence="4 5">
    <name type="scientific">Isoptericola halotolerans</name>
    <dbReference type="NCBI Taxonomy" id="300560"/>
    <lineage>
        <taxon>Bacteria</taxon>
        <taxon>Bacillati</taxon>
        <taxon>Actinomycetota</taxon>
        <taxon>Actinomycetes</taxon>
        <taxon>Micrococcales</taxon>
        <taxon>Promicromonosporaceae</taxon>
        <taxon>Isoptericola</taxon>
    </lineage>
</organism>
<feature type="compositionally biased region" description="Polar residues" evidence="2">
    <location>
        <begin position="68"/>
        <end position="78"/>
    </location>
</feature>
<comment type="caution">
    <text evidence="4">The sequence shown here is derived from an EMBL/GenBank/DDBJ whole genome shotgun (WGS) entry which is preliminary data.</text>
</comment>
<reference evidence="4 5" key="1">
    <citation type="submission" date="2020-05" db="EMBL/GenBank/DDBJ databases">
        <title>Genomic Encyclopedia of Type Strains, Phase III (KMG-III): the genomes of soil and plant-associated and newly described type strains.</title>
        <authorList>
            <person name="Whitman W."/>
        </authorList>
    </citation>
    <scope>NUCLEOTIDE SEQUENCE [LARGE SCALE GENOMIC DNA]</scope>
    <source>
        <strain evidence="4 5">KCTC 19046</strain>
    </source>
</reference>
<dbReference type="Gene3D" id="3.30.2320.10">
    <property type="entry name" value="hypothetical protein PF0899 domain"/>
    <property type="match status" value="1"/>
</dbReference>
<evidence type="ECO:0000256" key="1">
    <source>
        <dbReference type="ARBA" id="ARBA00004328"/>
    </source>
</evidence>
<dbReference type="Proteomes" id="UP000757540">
    <property type="component" value="Unassembled WGS sequence"/>
</dbReference>
<feature type="region of interest" description="Disordered" evidence="2">
    <location>
        <begin position="64"/>
        <end position="84"/>
    </location>
</feature>
<evidence type="ECO:0000259" key="3">
    <source>
        <dbReference type="Pfam" id="PF05065"/>
    </source>
</evidence>
<dbReference type="SUPFAM" id="SSF56563">
    <property type="entry name" value="Major capsid protein gp5"/>
    <property type="match status" value="1"/>
</dbReference>
<dbReference type="RefSeq" id="WP_171782945.1">
    <property type="nucleotide sequence ID" value="NZ_BAAAML010000002.1"/>
</dbReference>
<dbReference type="InterPro" id="IPR024455">
    <property type="entry name" value="Phage_capsid"/>
</dbReference>
<dbReference type="InterPro" id="IPR054612">
    <property type="entry name" value="Phage_capsid-like_C"/>
</dbReference>
<feature type="domain" description="Phage capsid-like C-terminal" evidence="3">
    <location>
        <begin position="168"/>
        <end position="386"/>
    </location>
</feature>
<evidence type="ECO:0000313" key="5">
    <source>
        <dbReference type="Proteomes" id="UP000757540"/>
    </source>
</evidence>
<name>A0ABX2A293_9MICO</name>
<dbReference type="EMBL" id="JABEZU010000001">
    <property type="protein sequence ID" value="NOV96816.1"/>
    <property type="molecule type" value="Genomic_DNA"/>
</dbReference>
<keyword evidence="5" id="KW-1185">Reference proteome</keyword>
<feature type="compositionally biased region" description="Polar residues" evidence="2">
    <location>
        <begin position="1"/>
        <end position="15"/>
    </location>
</feature>
<comment type="subcellular location">
    <subcellularLocation>
        <location evidence="1">Virion</location>
    </subcellularLocation>
</comment>
<evidence type="ECO:0000256" key="2">
    <source>
        <dbReference type="SAM" id="MobiDB-lite"/>
    </source>
</evidence>
<accession>A0ABX2A293</accession>
<evidence type="ECO:0000313" key="4">
    <source>
        <dbReference type="EMBL" id="NOV96816.1"/>
    </source>
</evidence>
<sequence length="391" mass="40696">MSTTTRATLLKSAQDTAAKAKAENRDLTESEAAQIESAVAEIKALDAEGSNVAALVQSIGGMDGWTTDAKSGTSNRDGSTGEAGSISLHGLADRITAGMKAYSLGHGRTKGLVPSGETVVDLPLVNRDAIKGDASHERPPRLIDVIPGAGRSAPHYSFLKQSVIASPGGAGVVAAGAVKPTKKLGVERVDSRLRVVAVLSEGIDKYLLEDASSLRTWVGTELAEAVQTELESQVLAGDGTGENFTGLSTITGHQTQAFQTDPLVTLRYGLSDLETLGITPSFVALSAADWLTIQTTRNTGGGFDVGGPIDTTARTAWGTQVVVVPGLAAGTGWVVGQDSLTLSTDNHGVRVEWGTPGDTFTRNQLVARVEGRFNLDVLRPHGLVEMTLTDA</sequence>
<dbReference type="NCBIfam" id="TIGR01554">
    <property type="entry name" value="major_cap_HK97"/>
    <property type="match status" value="1"/>
</dbReference>
<feature type="region of interest" description="Disordered" evidence="2">
    <location>
        <begin position="1"/>
        <end position="28"/>
    </location>
</feature>
<dbReference type="Gene3D" id="3.30.2400.10">
    <property type="entry name" value="Major capsid protein gp5"/>
    <property type="match status" value="1"/>
</dbReference>
<gene>
    <name evidence="4" type="ORF">HDG69_001369</name>
</gene>